<dbReference type="KEGG" id="vg:80518572"/>
<reference evidence="1" key="2">
    <citation type="journal article" date="2018" name="Nat. Commun.">
        <title>Tailed giant Tupanvirus possesses the most complete translational apparatus of the known virosphere.</title>
        <authorList>
            <person name="Abrahao J."/>
            <person name="Silva L."/>
            <person name="Silva L.S."/>
            <person name="Khalil J.Y.B."/>
            <person name="Rodrigues R."/>
            <person name="Arantes T."/>
            <person name="Assis F."/>
            <person name="Boratto P."/>
            <person name="Andrade M."/>
            <person name="Kroon E.G."/>
            <person name="Ribeiro B."/>
            <person name="Bergier I."/>
            <person name="Seligmann H."/>
            <person name="Ghigo E."/>
            <person name="Colson P."/>
            <person name="Levasseur A."/>
            <person name="Kroemer G."/>
            <person name="Raoult D."/>
            <person name="La Scola B."/>
        </authorList>
    </citation>
    <scope>NUCLEOTIDE SEQUENCE [LARGE SCALE GENOMIC DNA]</scope>
    <source>
        <strain evidence="1">Soda lake</strain>
    </source>
</reference>
<name>A0A6N1NUS0_9VIRU</name>
<reference evidence="1" key="1">
    <citation type="submission" date="2017-01" db="EMBL/GenBank/DDBJ databases">
        <authorList>
            <person name="Assis F.L."/>
            <person name="Abrahao J.S."/>
            <person name="Silva L."/>
            <person name="Khalil J.B."/>
            <person name="Rodrigues R."/>
            <person name="Silva L.S."/>
            <person name="Arantes T."/>
            <person name="Boratto P."/>
            <person name="Andrade M."/>
            <person name="Kroon E.G."/>
            <person name="Ribeiro B."/>
            <person name="Bergier I."/>
            <person name="Seligmann H."/>
            <person name="Ghigo E."/>
            <person name="Colson P."/>
            <person name="Levasseur A."/>
            <person name="Raoult D."/>
            <person name="Scola B.L."/>
        </authorList>
    </citation>
    <scope>NUCLEOTIDE SEQUENCE</scope>
    <source>
        <strain evidence="1">Soda lake</strain>
    </source>
</reference>
<evidence type="ECO:0000313" key="1">
    <source>
        <dbReference type="EMBL" id="QKU35153.1"/>
    </source>
</evidence>
<proteinExistence type="predicted"/>
<dbReference type="RefSeq" id="YP_010781808.1">
    <property type="nucleotide sequence ID" value="NC_075039.1"/>
</dbReference>
<protein>
    <submittedName>
        <fullName evidence="1">Putative orfan</fullName>
    </submittedName>
</protein>
<dbReference type="EMBL" id="KY523104">
    <property type="protein sequence ID" value="QKU35153.1"/>
    <property type="molecule type" value="Genomic_DNA"/>
</dbReference>
<accession>A0A6N1NUS0</accession>
<dbReference type="GeneID" id="80518572"/>
<sequence length="290" mass="34166">MIERIIIITTAITRIDMHNTCFPNYKKFLGNSYDIKWFINIDKPLYCKDSQDDVEKNLRKILSGYDLFIHKSTTPNFFNAVKTLLAASKNYLTDNCCVFWLEDDWMTKKCDMKYFVDNFVKPYSFISLVYNMLGSFPPFIMGGRLAKLFYEEYVILDLPQENPETISRSILRKIAKNIGIVYYNYLDNTNSLAKVGDPIASGLIYKETYLQISDSRILMKSKQDKYFVEFKENIVVPIETISDYTNNNHNNKIIFLRFGTRQSNTKYKHSFFKDLGRQWKKNITKKIIQV</sequence>
<organism evidence="1">
    <name type="scientific">Tupanvirus soda lake</name>
    <dbReference type="NCBI Taxonomy" id="2126985"/>
    <lineage>
        <taxon>Viruses</taxon>
        <taxon>Varidnaviria</taxon>
        <taxon>Bamfordvirae</taxon>
        <taxon>Nucleocytoviricota</taxon>
        <taxon>Megaviricetes</taxon>
        <taxon>Imitervirales</taxon>
        <taxon>Mimiviridae</taxon>
        <taxon>Megamimivirinae</taxon>
        <taxon>Tupanvirus</taxon>
        <taxon>Tupanvirus salinum</taxon>
    </lineage>
</organism>